<comment type="caution">
    <text evidence="1">The sequence shown here is derived from an EMBL/GenBank/DDBJ whole genome shotgun (WGS) entry which is preliminary data.</text>
</comment>
<keyword evidence="2" id="KW-1185">Reference proteome</keyword>
<evidence type="ECO:0000313" key="1">
    <source>
        <dbReference type="EMBL" id="KAK4518921.1"/>
    </source>
</evidence>
<evidence type="ECO:0000313" key="2">
    <source>
        <dbReference type="Proteomes" id="UP001304243"/>
    </source>
</evidence>
<reference evidence="1 2" key="1">
    <citation type="submission" date="2022-11" db="EMBL/GenBank/DDBJ databases">
        <title>Mucor velutinosus strain NIH1002 WGS.</title>
        <authorList>
            <person name="Subramanian P."/>
            <person name="Mullikin J.C."/>
            <person name="Segre J.A."/>
            <person name="Zelazny A.M."/>
        </authorList>
    </citation>
    <scope>NUCLEOTIDE SEQUENCE [LARGE SCALE GENOMIC DNA]</scope>
    <source>
        <strain evidence="1 2">NIH1002</strain>
    </source>
</reference>
<dbReference type="Proteomes" id="UP001304243">
    <property type="component" value="Unassembled WGS sequence"/>
</dbReference>
<gene>
    <name evidence="1" type="ORF">ATC70_009148</name>
</gene>
<dbReference type="RefSeq" id="XP_064685587.1">
    <property type="nucleotide sequence ID" value="XM_064828385.1"/>
</dbReference>
<protein>
    <submittedName>
        <fullName evidence="1">Uncharacterized protein</fullName>
    </submittedName>
</protein>
<dbReference type="AlphaFoldDB" id="A0AAN7DPK2"/>
<dbReference type="EMBL" id="JASEJX010000012">
    <property type="protein sequence ID" value="KAK4518921.1"/>
    <property type="molecule type" value="Genomic_DNA"/>
</dbReference>
<organism evidence="1 2">
    <name type="scientific">Mucor velutinosus</name>
    <dbReference type="NCBI Taxonomy" id="708070"/>
    <lineage>
        <taxon>Eukaryota</taxon>
        <taxon>Fungi</taxon>
        <taxon>Fungi incertae sedis</taxon>
        <taxon>Mucoromycota</taxon>
        <taxon>Mucoromycotina</taxon>
        <taxon>Mucoromycetes</taxon>
        <taxon>Mucorales</taxon>
        <taxon>Mucorineae</taxon>
        <taxon>Mucoraceae</taxon>
        <taxon>Mucor</taxon>
    </lineage>
</organism>
<accession>A0AAN7DPK2</accession>
<dbReference type="GeneID" id="89952834"/>
<proteinExistence type="predicted"/>
<sequence>MGHIQGFVTRDNWTILDKVDTTSGQLDESMMILGKSVLCEETSVSQASNPNLKITELLAKDSIFHEDTLPLLPLRLPKINQWILYWTLAASSRQIHTASRSFFTYNSTHMSIRQGGIVIEQDCSNIIEGIKDNFLAWNECKDMKESAITGDKGSSYFWNPTFEPLL</sequence>
<name>A0AAN7DPK2_9FUNG</name>